<dbReference type="STRING" id="555875.SAMN04488124_3576"/>
<dbReference type="CDD" id="cd10441">
    <property type="entry name" value="GIY-YIG_COG1833"/>
    <property type="match status" value="1"/>
</dbReference>
<gene>
    <name evidence="1" type="ORF">SAMN04488124_3576</name>
</gene>
<evidence type="ECO:0000313" key="1">
    <source>
        <dbReference type="EMBL" id="SFR69346.1"/>
    </source>
</evidence>
<dbReference type="AlphaFoldDB" id="A0A1I6IRH0"/>
<sequence>MVSVLNPADITERQDELGVGDGEAPPGTYALVFGVSDAVETSVGSLGTVRFPPGGYAYVGSAFGSNGLGRVDRHRRVATGDHGVRHWHVDSLGGHPDVRLDAVVAAPNVDAECALAEALDPDTSPVRGFGSSDCDCRAHLAHRASVETLRCSVVEFFEGKELGESPQ</sequence>
<dbReference type="Proteomes" id="UP000243250">
    <property type="component" value="Unassembled WGS sequence"/>
</dbReference>
<protein>
    <submittedName>
        <fullName evidence="1">Uri superfamily endonuclease</fullName>
    </submittedName>
</protein>
<organism evidence="1 2">
    <name type="scientific">Halogeometricum limi</name>
    <dbReference type="NCBI Taxonomy" id="555875"/>
    <lineage>
        <taxon>Archaea</taxon>
        <taxon>Methanobacteriati</taxon>
        <taxon>Methanobacteriota</taxon>
        <taxon>Stenosarchaea group</taxon>
        <taxon>Halobacteria</taxon>
        <taxon>Halobacteriales</taxon>
        <taxon>Haloferacaceae</taxon>
        <taxon>Halogeometricum</taxon>
    </lineage>
</organism>
<name>A0A1I6IRH0_9EURY</name>
<keyword evidence="2" id="KW-1185">Reference proteome</keyword>
<reference evidence="2" key="1">
    <citation type="submission" date="2016-10" db="EMBL/GenBank/DDBJ databases">
        <authorList>
            <person name="Varghese N."/>
            <person name="Submissions S."/>
        </authorList>
    </citation>
    <scope>NUCLEOTIDE SEQUENCE [LARGE SCALE GENOMIC DNA]</scope>
    <source>
        <strain evidence="2">CGMCC 1.8711</strain>
    </source>
</reference>
<dbReference type="PANTHER" id="PTHR37460:SF1">
    <property type="entry name" value="ENDONUCLEASE III"/>
    <property type="match status" value="1"/>
</dbReference>
<accession>A0A1I6IRH0</accession>
<dbReference type="PANTHER" id="PTHR37460">
    <property type="entry name" value="ENDONUCLEASE III"/>
    <property type="match status" value="1"/>
</dbReference>
<dbReference type="GO" id="GO:0004519">
    <property type="term" value="F:endonuclease activity"/>
    <property type="evidence" value="ECO:0007669"/>
    <property type="project" value="UniProtKB-KW"/>
</dbReference>
<evidence type="ECO:0000313" key="2">
    <source>
        <dbReference type="Proteomes" id="UP000243250"/>
    </source>
</evidence>
<dbReference type="OrthoDB" id="17296at2157"/>
<keyword evidence="1" id="KW-0540">Nuclease</keyword>
<keyword evidence="1" id="KW-0255">Endonuclease</keyword>
<dbReference type="RefSeq" id="WP_089883456.1">
    <property type="nucleotide sequence ID" value="NZ_FOYS01000007.1"/>
</dbReference>
<dbReference type="InterPro" id="IPR002837">
    <property type="entry name" value="DUF123"/>
</dbReference>
<keyword evidence="1" id="KW-0378">Hydrolase</keyword>
<proteinExistence type="predicted"/>
<dbReference type="Pfam" id="PF01986">
    <property type="entry name" value="DUF123"/>
    <property type="match status" value="1"/>
</dbReference>
<dbReference type="EMBL" id="FOYS01000007">
    <property type="protein sequence ID" value="SFR69346.1"/>
    <property type="molecule type" value="Genomic_DNA"/>
</dbReference>